<dbReference type="NCBIfam" id="TIGR00254">
    <property type="entry name" value="GGDEF"/>
    <property type="match status" value="1"/>
</dbReference>
<feature type="transmembrane region" description="Helical" evidence="9">
    <location>
        <begin position="6"/>
        <end position="28"/>
    </location>
</feature>
<evidence type="ECO:0000256" key="6">
    <source>
        <dbReference type="ARBA" id="ARBA00022777"/>
    </source>
</evidence>
<sequence length="465" mass="53085">MSSSQAKYLTQFLIVLCILGCVPFLYFAHELAKLERHSVPTNTESTIAVDTSQFTALNHNGERVLHLSSSSDDDASDPIAHLSQQSPELWRSIQKQDQGLFIYQDRHYHFMQLSLPKTEREGTSLIIFNSHDPQTVEQQRTAKRHDLLVQAISVFLLLSVVAGSGVVWNITHQKNSLESKLALAAMNGMSAIVITDRQNRIIKVNQEFTRLSGYRLEEVQGKQPSIFASGKHNQQFYVDMWKSLQEDGFWEGEVINKRKDGSQLTEILRIQTILDDQGVIQYYVASFVDITQHKALENKLREQSEKDALTGIWNRRKFDQQIRLECHRVKRYPEHEHSCLAILDIDHFKRINDQFGHSHGDYVIQSVAETLRDGLRESDFLARIGGEEFAIILPHTPIEEAQAVIERLRIKVYQLHAQNVSISAGISDIMGSEQETYQRADKALYESKATGRNQVSILLSQEMAN</sequence>
<name>A0A9X0R6A4_VIBME</name>
<dbReference type="InterPro" id="IPR000160">
    <property type="entry name" value="GGDEF_dom"/>
</dbReference>
<comment type="cofactor">
    <cofactor evidence="1">
        <name>Mg(2+)</name>
        <dbReference type="ChEBI" id="CHEBI:18420"/>
    </cofactor>
</comment>
<evidence type="ECO:0000256" key="2">
    <source>
        <dbReference type="ARBA" id="ARBA00004533"/>
    </source>
</evidence>
<dbReference type="Gene3D" id="3.30.70.270">
    <property type="match status" value="1"/>
</dbReference>
<keyword evidence="14" id="KW-1185">Reference proteome</keyword>
<dbReference type="InterPro" id="IPR029787">
    <property type="entry name" value="Nucleotide_cyclase"/>
</dbReference>
<evidence type="ECO:0000256" key="4">
    <source>
        <dbReference type="ARBA" id="ARBA00022679"/>
    </source>
</evidence>
<dbReference type="SMART" id="SM00267">
    <property type="entry name" value="GGDEF"/>
    <property type="match status" value="1"/>
</dbReference>
<comment type="subcellular location">
    <subcellularLocation>
        <location evidence="2">Cell inner membrane</location>
    </subcellularLocation>
</comment>
<dbReference type="GO" id="GO:0000160">
    <property type="term" value="P:phosphorelay signal transduction system"/>
    <property type="evidence" value="ECO:0007669"/>
    <property type="project" value="UniProtKB-KW"/>
</dbReference>
<dbReference type="InterPro" id="IPR000700">
    <property type="entry name" value="PAS-assoc_C"/>
</dbReference>
<proteinExistence type="predicted"/>
<keyword evidence="6" id="KW-0418">Kinase</keyword>
<keyword evidence="9" id="KW-1133">Transmembrane helix</keyword>
<dbReference type="Proteomes" id="UP000615796">
    <property type="component" value="Unassembled WGS sequence"/>
</dbReference>
<dbReference type="PROSITE" id="PS50113">
    <property type="entry name" value="PAC"/>
    <property type="match status" value="1"/>
</dbReference>
<evidence type="ECO:0000256" key="8">
    <source>
        <dbReference type="ARBA" id="ARBA00023012"/>
    </source>
</evidence>
<dbReference type="InterPro" id="IPR000014">
    <property type="entry name" value="PAS"/>
</dbReference>
<evidence type="ECO:0000313" key="14">
    <source>
        <dbReference type="Proteomes" id="UP000615796"/>
    </source>
</evidence>
<dbReference type="CDD" id="cd00130">
    <property type="entry name" value="PAS"/>
    <property type="match status" value="1"/>
</dbReference>
<dbReference type="SUPFAM" id="SSF103190">
    <property type="entry name" value="Sensory domain-like"/>
    <property type="match status" value="1"/>
</dbReference>
<dbReference type="SUPFAM" id="SSF55785">
    <property type="entry name" value="PYP-like sensor domain (PAS domain)"/>
    <property type="match status" value="1"/>
</dbReference>
<keyword evidence="9" id="KW-0812">Transmembrane</keyword>
<feature type="domain" description="PAC" evidence="11">
    <location>
        <begin position="248"/>
        <end position="302"/>
    </location>
</feature>
<dbReference type="RefSeq" id="WP_186462597.1">
    <property type="nucleotide sequence ID" value="NZ_JACNMI010000001.1"/>
</dbReference>
<dbReference type="InterPro" id="IPR001610">
    <property type="entry name" value="PAC"/>
</dbReference>
<dbReference type="CDD" id="cd01949">
    <property type="entry name" value="GGDEF"/>
    <property type="match status" value="1"/>
</dbReference>
<keyword evidence="7" id="KW-0067">ATP-binding</keyword>
<dbReference type="PROSITE" id="PS50112">
    <property type="entry name" value="PAS"/>
    <property type="match status" value="1"/>
</dbReference>
<accession>A0A9X0R6A4</accession>
<dbReference type="NCBIfam" id="TIGR00229">
    <property type="entry name" value="sensory_box"/>
    <property type="match status" value="1"/>
</dbReference>
<dbReference type="GO" id="GO:0005524">
    <property type="term" value="F:ATP binding"/>
    <property type="evidence" value="ECO:0007669"/>
    <property type="project" value="UniProtKB-KW"/>
</dbReference>
<keyword evidence="5" id="KW-0547">Nucleotide-binding</keyword>
<protein>
    <submittedName>
        <fullName evidence="13">Sensor domain-containing diguanylate cyclase</fullName>
    </submittedName>
</protein>
<feature type="domain" description="GGDEF" evidence="12">
    <location>
        <begin position="336"/>
        <end position="460"/>
    </location>
</feature>
<organism evidence="13 14">
    <name type="scientific">Vibrio metschnikovii</name>
    <dbReference type="NCBI Taxonomy" id="28172"/>
    <lineage>
        <taxon>Bacteria</taxon>
        <taxon>Pseudomonadati</taxon>
        <taxon>Pseudomonadota</taxon>
        <taxon>Gammaproteobacteria</taxon>
        <taxon>Vibrionales</taxon>
        <taxon>Vibrionaceae</taxon>
        <taxon>Vibrio</taxon>
    </lineage>
</organism>
<dbReference type="GO" id="GO:0016301">
    <property type="term" value="F:kinase activity"/>
    <property type="evidence" value="ECO:0007669"/>
    <property type="project" value="UniProtKB-KW"/>
</dbReference>
<evidence type="ECO:0000256" key="7">
    <source>
        <dbReference type="ARBA" id="ARBA00022840"/>
    </source>
</evidence>
<dbReference type="SUPFAM" id="SSF55073">
    <property type="entry name" value="Nucleotide cyclase"/>
    <property type="match status" value="1"/>
</dbReference>
<evidence type="ECO:0000259" key="10">
    <source>
        <dbReference type="PROSITE" id="PS50112"/>
    </source>
</evidence>
<dbReference type="SMART" id="SM00091">
    <property type="entry name" value="PAS"/>
    <property type="match status" value="1"/>
</dbReference>
<keyword evidence="3" id="KW-0597">Phosphoprotein</keyword>
<dbReference type="AlphaFoldDB" id="A0A9X0R6A4"/>
<evidence type="ECO:0000259" key="11">
    <source>
        <dbReference type="PROSITE" id="PS50113"/>
    </source>
</evidence>
<dbReference type="Pfam" id="PF00990">
    <property type="entry name" value="GGDEF"/>
    <property type="match status" value="1"/>
</dbReference>
<dbReference type="InterPro" id="IPR052163">
    <property type="entry name" value="DGC-Regulatory_Protein"/>
</dbReference>
<keyword evidence="9" id="KW-0472">Membrane</keyword>
<evidence type="ECO:0000256" key="9">
    <source>
        <dbReference type="SAM" id="Phobius"/>
    </source>
</evidence>
<feature type="transmembrane region" description="Helical" evidence="9">
    <location>
        <begin position="147"/>
        <end position="170"/>
    </location>
</feature>
<dbReference type="InterPro" id="IPR043128">
    <property type="entry name" value="Rev_trsase/Diguanyl_cyclase"/>
</dbReference>
<dbReference type="FunFam" id="3.30.70.270:FF:000001">
    <property type="entry name" value="Diguanylate cyclase domain protein"/>
    <property type="match status" value="1"/>
</dbReference>
<dbReference type="GO" id="GO:0005886">
    <property type="term" value="C:plasma membrane"/>
    <property type="evidence" value="ECO:0007669"/>
    <property type="project" value="UniProtKB-SubCell"/>
</dbReference>
<comment type="caution">
    <text evidence="13">The sequence shown here is derived from an EMBL/GenBank/DDBJ whole genome shotgun (WGS) entry which is preliminary data.</text>
</comment>
<dbReference type="SMART" id="SM00086">
    <property type="entry name" value="PAC"/>
    <property type="match status" value="1"/>
</dbReference>
<dbReference type="PANTHER" id="PTHR46663">
    <property type="entry name" value="DIGUANYLATE CYCLASE DGCT-RELATED"/>
    <property type="match status" value="1"/>
</dbReference>
<evidence type="ECO:0000259" key="12">
    <source>
        <dbReference type="PROSITE" id="PS50887"/>
    </source>
</evidence>
<dbReference type="PROSITE" id="PS50887">
    <property type="entry name" value="GGDEF"/>
    <property type="match status" value="1"/>
</dbReference>
<evidence type="ECO:0000313" key="13">
    <source>
        <dbReference type="EMBL" id="MBC5850344.1"/>
    </source>
</evidence>
<gene>
    <name evidence="13" type="ORF">H8Q88_05140</name>
</gene>
<keyword evidence="4" id="KW-0808">Transferase</keyword>
<evidence type="ECO:0000256" key="1">
    <source>
        <dbReference type="ARBA" id="ARBA00001946"/>
    </source>
</evidence>
<dbReference type="Pfam" id="PF13426">
    <property type="entry name" value="PAS_9"/>
    <property type="match status" value="1"/>
</dbReference>
<dbReference type="PANTHER" id="PTHR46663:SF4">
    <property type="entry name" value="DIGUANYLATE CYCLASE DGCT-RELATED"/>
    <property type="match status" value="1"/>
</dbReference>
<reference evidence="13" key="1">
    <citation type="submission" date="2020-08" db="EMBL/GenBank/DDBJ databases">
        <title>Genome Sequencing and Pan-Genome Analysis of Migratory bird Vibrio Strains, Inner Mongolia.</title>
        <authorList>
            <person name="Zheng L."/>
        </authorList>
    </citation>
    <scope>NUCLEOTIDE SEQUENCE</scope>
    <source>
        <strain evidence="13">M13F</strain>
    </source>
</reference>
<dbReference type="InterPro" id="IPR035965">
    <property type="entry name" value="PAS-like_dom_sf"/>
</dbReference>
<keyword evidence="8" id="KW-0902">Two-component regulatory system</keyword>
<dbReference type="Gene3D" id="3.30.450.20">
    <property type="entry name" value="PAS domain"/>
    <property type="match status" value="1"/>
</dbReference>
<evidence type="ECO:0000256" key="5">
    <source>
        <dbReference type="ARBA" id="ARBA00022741"/>
    </source>
</evidence>
<dbReference type="EMBL" id="JACRUP010000002">
    <property type="protein sequence ID" value="MBC5850344.1"/>
    <property type="molecule type" value="Genomic_DNA"/>
</dbReference>
<dbReference type="InterPro" id="IPR029151">
    <property type="entry name" value="Sensor-like_sf"/>
</dbReference>
<evidence type="ECO:0000256" key="3">
    <source>
        <dbReference type="ARBA" id="ARBA00022553"/>
    </source>
</evidence>
<feature type="domain" description="PAS" evidence="10">
    <location>
        <begin position="177"/>
        <end position="223"/>
    </location>
</feature>